<dbReference type="Proteomes" id="UP001165143">
    <property type="component" value="Unassembled WGS sequence"/>
</dbReference>
<dbReference type="AlphaFoldDB" id="A0A9W6UP99"/>
<gene>
    <name evidence="2" type="ORF">Kpho01_31190</name>
</gene>
<evidence type="ECO:0000313" key="2">
    <source>
        <dbReference type="EMBL" id="GLW55108.1"/>
    </source>
</evidence>
<feature type="compositionally biased region" description="Low complexity" evidence="1">
    <location>
        <begin position="212"/>
        <end position="226"/>
    </location>
</feature>
<reference evidence="2" key="1">
    <citation type="submission" date="2023-02" db="EMBL/GenBank/DDBJ databases">
        <title>Kitasatospora phosalacinea NBRC 14362.</title>
        <authorList>
            <person name="Ichikawa N."/>
            <person name="Sato H."/>
            <person name="Tonouchi N."/>
        </authorList>
    </citation>
    <scope>NUCLEOTIDE SEQUENCE</scope>
    <source>
        <strain evidence="2">NBRC 14362</strain>
    </source>
</reference>
<name>A0A9W6UP99_9ACTN</name>
<evidence type="ECO:0000313" key="3">
    <source>
        <dbReference type="Proteomes" id="UP001165143"/>
    </source>
</evidence>
<accession>A0A9W6UP99</accession>
<sequence>MRACGPQLREVRPGPGEGYREAVDLLLQAVSAGGGQLLPGPEPVEESGDVHAASPVSRRAGAGSGVLGPAPSAPLAALPEPGVDAWGPVASPGVRVDLGGLLGQRGVADGAGSALAVAAGAEGGTETGSSSHVRPTLSPACFSASTNGWTVTGSPGRRKPWPLENVHVLTQAAVLPPQPGRFPALVAGQALPFAGAEALVRSVRQSGSSPPATARTSTGTDRGTTDVPADVARRPPCDHRADATTERAGIWFPKYRLSQPTSQSGRQDLNLRPLDPQSGKVFLFLPELRSHARRACADERASRTSCDGMHDVWSPAGPQLRGLTKGLGGVHISRVAPPRPRIQWFPRTIQKSPGRTSMAAEEN</sequence>
<feature type="region of interest" description="Disordered" evidence="1">
    <location>
        <begin position="202"/>
        <end position="245"/>
    </location>
</feature>
<evidence type="ECO:0000256" key="1">
    <source>
        <dbReference type="SAM" id="MobiDB-lite"/>
    </source>
</evidence>
<feature type="region of interest" description="Disordered" evidence="1">
    <location>
        <begin position="34"/>
        <end position="73"/>
    </location>
</feature>
<dbReference type="EMBL" id="BSRX01000016">
    <property type="protein sequence ID" value="GLW55108.1"/>
    <property type="molecule type" value="Genomic_DNA"/>
</dbReference>
<comment type="caution">
    <text evidence="2">The sequence shown here is derived from an EMBL/GenBank/DDBJ whole genome shotgun (WGS) entry which is preliminary data.</text>
</comment>
<protein>
    <submittedName>
        <fullName evidence="2">Uncharacterized protein</fullName>
    </submittedName>
</protein>
<proteinExistence type="predicted"/>
<organism evidence="2 3">
    <name type="scientific">Kitasatospora phosalacinea</name>
    <dbReference type="NCBI Taxonomy" id="2065"/>
    <lineage>
        <taxon>Bacteria</taxon>
        <taxon>Bacillati</taxon>
        <taxon>Actinomycetota</taxon>
        <taxon>Actinomycetes</taxon>
        <taxon>Kitasatosporales</taxon>
        <taxon>Streptomycetaceae</taxon>
        <taxon>Kitasatospora</taxon>
    </lineage>
</organism>
<feature type="compositionally biased region" description="Basic and acidic residues" evidence="1">
    <location>
        <begin position="231"/>
        <end position="245"/>
    </location>
</feature>